<dbReference type="KEGG" id="hch:HCH_07021"/>
<proteinExistence type="predicted"/>
<protein>
    <submittedName>
        <fullName evidence="1">Uncharacterized protein</fullName>
    </submittedName>
</protein>
<reference evidence="1 2" key="1">
    <citation type="journal article" date="2005" name="Nucleic Acids Res.">
        <title>Genomic blueprint of Hahella chejuensis, a marine microbe producing an algicidal agent.</title>
        <authorList>
            <person name="Jeong H."/>
            <person name="Yim J.H."/>
            <person name="Lee C."/>
            <person name="Choi S.-H."/>
            <person name="Park Y.K."/>
            <person name="Yoon S.H."/>
            <person name="Hur C.-G."/>
            <person name="Kang H.-Y."/>
            <person name="Kim D."/>
            <person name="Lee H.H."/>
            <person name="Park K.H."/>
            <person name="Park S.-H."/>
            <person name="Park H.-S."/>
            <person name="Lee H.K."/>
            <person name="Oh T.K."/>
            <person name="Kim J.F."/>
        </authorList>
    </citation>
    <scope>NUCLEOTIDE SEQUENCE [LARGE SCALE GENOMIC DNA]</scope>
    <source>
        <strain evidence="1 2">KCTC 2396</strain>
    </source>
</reference>
<evidence type="ECO:0000313" key="2">
    <source>
        <dbReference type="Proteomes" id="UP000000238"/>
    </source>
</evidence>
<organism evidence="1 2">
    <name type="scientific">Hahella chejuensis (strain KCTC 2396)</name>
    <dbReference type="NCBI Taxonomy" id="349521"/>
    <lineage>
        <taxon>Bacteria</taxon>
        <taxon>Pseudomonadati</taxon>
        <taxon>Pseudomonadota</taxon>
        <taxon>Gammaproteobacteria</taxon>
        <taxon>Oceanospirillales</taxon>
        <taxon>Hahellaceae</taxon>
        <taxon>Hahella</taxon>
    </lineage>
</organism>
<keyword evidence="2" id="KW-1185">Reference proteome</keyword>
<accession>Q2S6T8</accession>
<dbReference type="HOGENOM" id="CLU_3389720_0_0_6"/>
<gene>
    <name evidence="1" type="ordered locus">HCH_07021</name>
</gene>
<evidence type="ECO:0000313" key="1">
    <source>
        <dbReference type="EMBL" id="ABC33636.1"/>
    </source>
</evidence>
<name>Q2S6T8_HAHCH</name>
<sequence>MYMFYSRIHVEIISAQALDKNYCLYSDYKNKL</sequence>
<dbReference type="AlphaFoldDB" id="Q2S6T8"/>
<dbReference type="EMBL" id="CP000155">
    <property type="protein sequence ID" value="ABC33636.1"/>
    <property type="molecule type" value="Genomic_DNA"/>
</dbReference>
<dbReference type="Proteomes" id="UP000000238">
    <property type="component" value="Chromosome"/>
</dbReference>